<dbReference type="OrthoDB" id="3667681at2"/>
<dbReference type="RefSeq" id="WP_093268984.1">
    <property type="nucleotide sequence ID" value="NZ_FNOK01000023.1"/>
</dbReference>
<keyword evidence="3" id="KW-1185">Reference proteome</keyword>
<name>A0A1H3IMF9_9PSEU</name>
<dbReference type="EMBL" id="FNOK01000023">
    <property type="protein sequence ID" value="SDY28872.1"/>
    <property type="molecule type" value="Genomic_DNA"/>
</dbReference>
<dbReference type="Proteomes" id="UP000199529">
    <property type="component" value="Unassembled WGS sequence"/>
</dbReference>
<feature type="region of interest" description="Disordered" evidence="1">
    <location>
        <begin position="257"/>
        <end position="281"/>
    </location>
</feature>
<reference evidence="3" key="1">
    <citation type="submission" date="2016-10" db="EMBL/GenBank/DDBJ databases">
        <authorList>
            <person name="Varghese N."/>
            <person name="Submissions S."/>
        </authorList>
    </citation>
    <scope>NUCLEOTIDE SEQUENCE [LARGE SCALE GENOMIC DNA]</scope>
    <source>
        <strain evidence="3">CGMCC 4.3530</strain>
    </source>
</reference>
<evidence type="ECO:0000256" key="1">
    <source>
        <dbReference type="SAM" id="MobiDB-lite"/>
    </source>
</evidence>
<dbReference type="STRING" id="418495.SAMN05216215_102356"/>
<accession>A0A1H3IMF9</accession>
<proteinExistence type="predicted"/>
<dbReference type="AlphaFoldDB" id="A0A1H3IMF9"/>
<protein>
    <submittedName>
        <fullName evidence="2">Uncharacterized protein</fullName>
    </submittedName>
</protein>
<evidence type="ECO:0000313" key="2">
    <source>
        <dbReference type="EMBL" id="SDY28872.1"/>
    </source>
</evidence>
<evidence type="ECO:0000313" key="3">
    <source>
        <dbReference type="Proteomes" id="UP000199529"/>
    </source>
</evidence>
<gene>
    <name evidence="2" type="ORF">SAMN05216215_102356</name>
</gene>
<sequence>MNQFWVDPENLSKTGQGYGEVHARLIGLQQQSAPLSARYQASFGDDDEGREFFQNFEDGQQTFLDGVGGQSKALLYISDGLYENGKMYAGSRDEADQVSHKFKTAGENGSGDSQKPTGYNRPAEKVPLEKTTGYVAARASKALAPNRGVEPSKPLEKGKFVKSQRAVPAGGHANEGLKPQLPVSDRGYVLNGLKSEDVKVRKPEMTSAMKLRALRENEQPMVYGHPLGEGQHIVSATELPNGAVRIGVDGYSDITPLSGRDLTLDNPNNPSESKPYPTEDGERLFLVTEKPGSEQPEKSLDDRVYMEFPRDGEPSFFRYRK</sequence>
<feature type="region of interest" description="Disordered" evidence="1">
    <location>
        <begin position="103"/>
        <end position="124"/>
    </location>
</feature>
<organism evidence="2 3">
    <name type="scientific">Saccharopolyspora shandongensis</name>
    <dbReference type="NCBI Taxonomy" id="418495"/>
    <lineage>
        <taxon>Bacteria</taxon>
        <taxon>Bacillati</taxon>
        <taxon>Actinomycetota</taxon>
        <taxon>Actinomycetes</taxon>
        <taxon>Pseudonocardiales</taxon>
        <taxon>Pseudonocardiaceae</taxon>
        <taxon>Saccharopolyspora</taxon>
    </lineage>
</organism>